<reference evidence="2 3" key="1">
    <citation type="journal article" date="2013" name="PLoS Pathog.">
        <title>Genomic analysis of the Kiwifruit pathogen Pseudomonas syringae pv. actinidiae provides insight into the origins of an emergent plant disease.</title>
        <authorList>
            <person name="McCann H.C."/>
            <person name="Rikkerink E.H."/>
            <person name="Bertels F."/>
            <person name="Fiers M."/>
            <person name="Lu A."/>
            <person name="Rees-George J."/>
            <person name="Andersen M.T."/>
            <person name="Gleave A.P."/>
            <person name="Haubold B."/>
            <person name="Wohlers M.W."/>
            <person name="Guttman D.S."/>
            <person name="Wang P.W."/>
            <person name="Straub C."/>
            <person name="Vanneste J.L."/>
            <person name="Rainey P.B."/>
            <person name="Templeton M.D."/>
        </authorList>
    </citation>
    <scope>NUCLEOTIDE SEQUENCE [LARGE SCALE GENOMIC DNA]</scope>
    <source>
        <strain evidence="2 3">ICMP 19096</strain>
    </source>
</reference>
<sequence>MLTGEFDEPEDEADVGSPRRRRRTTEQIHRRTAAAVAAVGPELRFLCFSDKLRGSELAREEAGTA</sequence>
<feature type="region of interest" description="Disordered" evidence="1">
    <location>
        <begin position="1"/>
        <end position="29"/>
    </location>
</feature>
<dbReference type="Proteomes" id="UP000018849">
    <property type="component" value="Unassembled WGS sequence"/>
</dbReference>
<organism evidence="2 3">
    <name type="scientific">Pseudomonas syringae pv. actinidiae ICMP 19096</name>
    <dbReference type="NCBI Taxonomy" id="1194405"/>
    <lineage>
        <taxon>Bacteria</taxon>
        <taxon>Pseudomonadati</taxon>
        <taxon>Pseudomonadota</taxon>
        <taxon>Gammaproteobacteria</taxon>
        <taxon>Pseudomonadales</taxon>
        <taxon>Pseudomonadaceae</taxon>
        <taxon>Pseudomonas</taxon>
        <taxon>Pseudomonas syringae</taxon>
    </lineage>
</organism>
<evidence type="ECO:0000256" key="1">
    <source>
        <dbReference type="SAM" id="MobiDB-lite"/>
    </source>
</evidence>
<accession>A0A656JLD2</accession>
<comment type="caution">
    <text evidence="2">The sequence shown here is derived from an EMBL/GenBank/DDBJ whole genome shotgun (WGS) entry which is preliminary data.</text>
</comment>
<evidence type="ECO:0000313" key="3">
    <source>
        <dbReference type="Proteomes" id="UP000018849"/>
    </source>
</evidence>
<feature type="compositionally biased region" description="Acidic residues" evidence="1">
    <location>
        <begin position="1"/>
        <end position="14"/>
    </location>
</feature>
<feature type="non-terminal residue" evidence="2">
    <location>
        <position position="65"/>
    </location>
</feature>
<gene>
    <name evidence="2" type="ORF">A245_41635</name>
</gene>
<dbReference type="EMBL" id="AOKF01003513">
    <property type="protein sequence ID" value="EPN35872.1"/>
    <property type="molecule type" value="Genomic_DNA"/>
</dbReference>
<proteinExistence type="predicted"/>
<dbReference type="AlphaFoldDB" id="A0A656JLD2"/>
<evidence type="ECO:0000313" key="2">
    <source>
        <dbReference type="EMBL" id="EPN35872.1"/>
    </source>
</evidence>
<name>A0A656JLD2_PSESF</name>
<protein>
    <submittedName>
        <fullName evidence="2">Uncharacterized protein</fullName>
    </submittedName>
</protein>